<protein>
    <submittedName>
        <fullName evidence="1">Uncharacterized protein</fullName>
    </submittedName>
</protein>
<dbReference type="OrthoDB" id="10047302at2759"/>
<evidence type="ECO:0000313" key="2">
    <source>
        <dbReference type="EMBL" id="CAF4284046.1"/>
    </source>
</evidence>
<keyword evidence="3" id="KW-1185">Reference proteome</keyword>
<gene>
    <name evidence="1" type="ORF">GPM918_LOCUS32717</name>
    <name evidence="2" type="ORF">SRO942_LOCUS33391</name>
</gene>
<sequence length="306" mass="34339">MVFGLVASNAIEENLSPHLASVQLVATDDGVRNVEGDESSLSRDPSLGTAVVNTQIFTIFNYKGSQIYVYNALSNENENKLTREKWIFYFVPIMLPVQKNDGDKWAFAVDKEVRVKLMLGNSEVEELARKAIENKYDLETSKYSKFWTVAPLMIDSLTAYVVKGSNSPVEGVRHFPDTNPNALSVMFRFECSSNENAQEVVDKLAQGYYEIEIAFYFAGFKQITTNFLSITTDQLRSVLSKTIVDGGNTNAQYIHRNQGSTFVSKYVTNVKKMIYLENANANLTSLTNGLEDQFTSLLQQGSLFSR</sequence>
<evidence type="ECO:0000313" key="1">
    <source>
        <dbReference type="EMBL" id="CAF1389292.1"/>
    </source>
</evidence>
<evidence type="ECO:0000313" key="3">
    <source>
        <dbReference type="Proteomes" id="UP000663829"/>
    </source>
</evidence>
<proteinExistence type="predicted"/>
<dbReference type="EMBL" id="CAJNOQ010016893">
    <property type="protein sequence ID" value="CAF1389292.1"/>
    <property type="molecule type" value="Genomic_DNA"/>
</dbReference>
<reference evidence="1" key="1">
    <citation type="submission" date="2021-02" db="EMBL/GenBank/DDBJ databases">
        <authorList>
            <person name="Nowell W R."/>
        </authorList>
    </citation>
    <scope>NUCLEOTIDE SEQUENCE</scope>
</reference>
<dbReference type="Proteomes" id="UP000663829">
    <property type="component" value="Unassembled WGS sequence"/>
</dbReference>
<organism evidence="1 3">
    <name type="scientific">Didymodactylos carnosus</name>
    <dbReference type="NCBI Taxonomy" id="1234261"/>
    <lineage>
        <taxon>Eukaryota</taxon>
        <taxon>Metazoa</taxon>
        <taxon>Spiralia</taxon>
        <taxon>Gnathifera</taxon>
        <taxon>Rotifera</taxon>
        <taxon>Eurotatoria</taxon>
        <taxon>Bdelloidea</taxon>
        <taxon>Philodinida</taxon>
        <taxon>Philodinidae</taxon>
        <taxon>Didymodactylos</taxon>
    </lineage>
</organism>
<dbReference type="Proteomes" id="UP000681722">
    <property type="component" value="Unassembled WGS sequence"/>
</dbReference>
<dbReference type="AlphaFoldDB" id="A0A815K0L1"/>
<accession>A0A815K0L1</accession>
<dbReference type="EMBL" id="CAJOBC010082300">
    <property type="protein sequence ID" value="CAF4284046.1"/>
    <property type="molecule type" value="Genomic_DNA"/>
</dbReference>
<comment type="caution">
    <text evidence="1">The sequence shown here is derived from an EMBL/GenBank/DDBJ whole genome shotgun (WGS) entry which is preliminary data.</text>
</comment>
<name>A0A815K0L1_9BILA</name>